<proteinExistence type="predicted"/>
<dbReference type="CDD" id="cd08982">
    <property type="entry name" value="GH43-like"/>
    <property type="match status" value="1"/>
</dbReference>
<accession>A0ABS9EDC4</accession>
<dbReference type="InterPro" id="IPR008979">
    <property type="entry name" value="Galactose-bd-like_sf"/>
</dbReference>
<dbReference type="SUPFAM" id="SSF49785">
    <property type="entry name" value="Galactose-binding domain-like"/>
    <property type="match status" value="1"/>
</dbReference>
<name>A0ABS9EDC4_9FLAO</name>
<feature type="signal peptide" evidence="1">
    <location>
        <begin position="1"/>
        <end position="27"/>
    </location>
</feature>
<dbReference type="PROSITE" id="PS50022">
    <property type="entry name" value="FA58C_3"/>
    <property type="match status" value="1"/>
</dbReference>
<evidence type="ECO:0000313" key="4">
    <source>
        <dbReference type="Proteomes" id="UP001179363"/>
    </source>
</evidence>
<dbReference type="InterPro" id="IPR023296">
    <property type="entry name" value="Glyco_hydro_beta-prop_sf"/>
</dbReference>
<dbReference type="InterPro" id="IPR000421">
    <property type="entry name" value="FA58C"/>
</dbReference>
<organism evidence="3 4">
    <name type="scientific">Gillisia lutea</name>
    <dbReference type="NCBI Taxonomy" id="2909668"/>
    <lineage>
        <taxon>Bacteria</taxon>
        <taxon>Pseudomonadati</taxon>
        <taxon>Bacteroidota</taxon>
        <taxon>Flavobacteriia</taxon>
        <taxon>Flavobacteriales</taxon>
        <taxon>Flavobacteriaceae</taxon>
        <taxon>Gillisia</taxon>
    </lineage>
</organism>
<comment type="caution">
    <text evidence="3">The sequence shown here is derived from an EMBL/GenBank/DDBJ whole genome shotgun (WGS) entry which is preliminary data.</text>
</comment>
<dbReference type="EMBL" id="JAKGTH010000006">
    <property type="protein sequence ID" value="MCF4100252.1"/>
    <property type="molecule type" value="Genomic_DNA"/>
</dbReference>
<evidence type="ECO:0000256" key="1">
    <source>
        <dbReference type="SAM" id="SignalP"/>
    </source>
</evidence>
<gene>
    <name evidence="3" type="ORF">L1I30_01110</name>
</gene>
<evidence type="ECO:0000313" key="3">
    <source>
        <dbReference type="EMBL" id="MCF4100252.1"/>
    </source>
</evidence>
<dbReference type="Proteomes" id="UP001179363">
    <property type="component" value="Unassembled WGS sequence"/>
</dbReference>
<keyword evidence="4" id="KW-1185">Reference proteome</keyword>
<reference evidence="3" key="1">
    <citation type="submission" date="2022-01" db="EMBL/GenBank/DDBJ databases">
        <title>Gillisia lutea sp. nov., isolated from marine plastic residues from the Malvarosa beach (Valencia, Spain).</title>
        <authorList>
            <person name="Vidal-Verdu A."/>
            <person name="Molina-Menor E."/>
            <person name="Satari L."/>
            <person name="Pascual J."/>
            <person name="Pereto J."/>
            <person name="Porcar M."/>
        </authorList>
    </citation>
    <scope>NUCLEOTIDE SEQUENCE</scope>
    <source>
        <strain evidence="3">M10.2A</strain>
    </source>
</reference>
<evidence type="ECO:0000259" key="2">
    <source>
        <dbReference type="PROSITE" id="PS50022"/>
    </source>
</evidence>
<protein>
    <submittedName>
        <fullName evidence="3">Discoidin domain-containing protein</fullName>
    </submittedName>
</protein>
<dbReference type="Gene3D" id="2.60.120.260">
    <property type="entry name" value="Galactose-binding domain-like"/>
    <property type="match status" value="1"/>
</dbReference>
<dbReference type="Gene3D" id="2.115.10.20">
    <property type="entry name" value="Glycosyl hydrolase domain, family 43"/>
    <property type="match status" value="1"/>
</dbReference>
<dbReference type="SUPFAM" id="SSF49265">
    <property type="entry name" value="Fibronectin type III"/>
    <property type="match status" value="1"/>
</dbReference>
<sequence>MIFQKLIKSSTILLIAICLISALEVQAQQTTYCNPVNIDYGYTPIPNFATQGKHRATADPVIVNFKGKYFLFSTNQWGYWWSDDMSDWKFVPRRFLLPQHDVYDELCAPAVFVMKDEMYVVGSTHGPSFPIWKSKNPTEDDWEIAVDSLKVGAWDPGFLYDEEKDKLFLYWGSSNEFPLLGTEINTKTLQSEGFVKPLMSLHPEDHGWERFGEYNDNTFLQPFMEGAWVTKYNNKYYLQYGAPATEFSGYADGVYVSDKPLDGFAYQTHNPFSYKPGGFARGAGHGATYQDNFGNWWHVSTVILGVKNNFERRVGIWPAGFDKDDVLYSNTAYGDYPTYLPQKNADHIKGLFTGWMLLNYNKPVQVSSTLGGFQANNAVDEDLKTYWSAKTSDKGEWFQTDLGEISTVNAIQINYADQDVEFLGKTLGKYHQYKLYISNDGKNWKLLVDKSKNKTDVPHDYIELKTPVKARYVKLENIKMPTGKFALSGLRIFGKGAGEKPTPVENFMVLRASPKKFGERRSSWIRWQQNPDADGYMIYFGKSPDKLYGSIMVYGKNDYFFTGMDRTDTYYFQIEAFNNNGISDRTPVVISE</sequence>
<feature type="domain" description="F5/8 type C" evidence="2">
    <location>
        <begin position="344"/>
        <end position="495"/>
    </location>
</feature>
<keyword evidence="1" id="KW-0732">Signal</keyword>
<dbReference type="Pfam" id="PF00754">
    <property type="entry name" value="F5_F8_type_C"/>
    <property type="match status" value="1"/>
</dbReference>
<dbReference type="SUPFAM" id="SSF75005">
    <property type="entry name" value="Arabinanase/levansucrase/invertase"/>
    <property type="match status" value="1"/>
</dbReference>
<dbReference type="RefSeq" id="WP_236132401.1">
    <property type="nucleotide sequence ID" value="NZ_JAKGTH010000006.1"/>
</dbReference>
<dbReference type="InterPro" id="IPR013783">
    <property type="entry name" value="Ig-like_fold"/>
</dbReference>
<dbReference type="Gene3D" id="2.60.40.10">
    <property type="entry name" value="Immunoglobulins"/>
    <property type="match status" value="1"/>
</dbReference>
<dbReference type="InterPro" id="IPR036116">
    <property type="entry name" value="FN3_sf"/>
</dbReference>
<feature type="chain" id="PRO_5045404792" evidence="1">
    <location>
        <begin position="28"/>
        <end position="592"/>
    </location>
</feature>